<evidence type="ECO:0000256" key="4">
    <source>
        <dbReference type="ARBA" id="ARBA00022989"/>
    </source>
</evidence>
<dbReference type="InParanoid" id="A0A1V9XYM7"/>
<comment type="caution">
    <text evidence="8">The sequence shown here is derived from an EMBL/GenBank/DDBJ whole genome shotgun (WGS) entry which is preliminary data.</text>
</comment>
<dbReference type="InterPro" id="IPR024989">
    <property type="entry name" value="MFS_assoc_dom"/>
</dbReference>
<dbReference type="EMBL" id="MNPL01002019">
    <property type="protein sequence ID" value="OQR78607.1"/>
    <property type="molecule type" value="Genomic_DNA"/>
</dbReference>
<feature type="transmembrane region" description="Helical" evidence="6">
    <location>
        <begin position="98"/>
        <end position="121"/>
    </location>
</feature>
<gene>
    <name evidence="8" type="ORF">BIW11_06295</name>
</gene>
<dbReference type="PANTHER" id="PTHR16172">
    <property type="entry name" value="MAJOR FACILITATOR SUPERFAMILY DOMAIN-CONTAINING PROTEIN 6-LIKE"/>
    <property type="match status" value="1"/>
</dbReference>
<keyword evidence="3 6" id="KW-0812">Transmembrane</keyword>
<dbReference type="STRING" id="418985.A0A1V9XYM7"/>
<dbReference type="GO" id="GO:0016020">
    <property type="term" value="C:membrane"/>
    <property type="evidence" value="ECO:0007669"/>
    <property type="project" value="UniProtKB-SubCell"/>
</dbReference>
<keyword evidence="5 6" id="KW-0472">Membrane</keyword>
<evidence type="ECO:0000256" key="5">
    <source>
        <dbReference type="ARBA" id="ARBA00023136"/>
    </source>
</evidence>
<dbReference type="Proteomes" id="UP000192247">
    <property type="component" value="Unassembled WGS sequence"/>
</dbReference>
<comment type="subcellular location">
    <subcellularLocation>
        <location evidence="1">Membrane</location>
        <topology evidence="1">Multi-pass membrane protein</topology>
    </subcellularLocation>
</comment>
<keyword evidence="4 6" id="KW-1133">Transmembrane helix</keyword>
<evidence type="ECO:0000256" key="3">
    <source>
        <dbReference type="ARBA" id="ARBA00022692"/>
    </source>
</evidence>
<name>A0A1V9XYM7_9ACAR</name>
<feature type="transmembrane region" description="Helical" evidence="6">
    <location>
        <begin position="64"/>
        <end position="86"/>
    </location>
</feature>
<accession>A0A1V9XYM7</accession>
<reference evidence="8 9" key="1">
    <citation type="journal article" date="2017" name="Gigascience">
        <title>Draft genome of the honey bee ectoparasitic mite, Tropilaelaps mercedesae, is shaped by the parasitic life history.</title>
        <authorList>
            <person name="Dong X."/>
            <person name="Armstrong S.D."/>
            <person name="Xia D."/>
            <person name="Makepeace B.L."/>
            <person name="Darby A.C."/>
            <person name="Kadowaki T."/>
        </authorList>
    </citation>
    <scope>NUCLEOTIDE SEQUENCE [LARGE SCALE GENOMIC DNA]</scope>
    <source>
        <strain evidence="8">Wuxi-XJTLU</strain>
    </source>
</reference>
<dbReference type="Pfam" id="PF12832">
    <property type="entry name" value="MFS_1_like"/>
    <property type="match status" value="1"/>
</dbReference>
<dbReference type="InterPro" id="IPR036259">
    <property type="entry name" value="MFS_trans_sf"/>
</dbReference>
<evidence type="ECO:0000256" key="1">
    <source>
        <dbReference type="ARBA" id="ARBA00004141"/>
    </source>
</evidence>
<proteinExistence type="inferred from homology"/>
<keyword evidence="9" id="KW-1185">Reference proteome</keyword>
<evidence type="ECO:0000313" key="9">
    <source>
        <dbReference type="Proteomes" id="UP000192247"/>
    </source>
</evidence>
<evidence type="ECO:0000259" key="7">
    <source>
        <dbReference type="Pfam" id="PF12832"/>
    </source>
</evidence>
<feature type="transmembrane region" description="Helical" evidence="6">
    <location>
        <begin position="197"/>
        <end position="219"/>
    </location>
</feature>
<dbReference type="SUPFAM" id="SSF103473">
    <property type="entry name" value="MFS general substrate transporter"/>
    <property type="match status" value="1"/>
</dbReference>
<dbReference type="AlphaFoldDB" id="A0A1V9XYM7"/>
<dbReference type="PANTHER" id="PTHR16172:SF30">
    <property type="entry name" value="SUGAR BABY, ISOFORM C"/>
    <property type="match status" value="1"/>
</dbReference>
<feature type="domain" description="Major facilitator superfamily associated" evidence="7">
    <location>
        <begin position="34"/>
        <end position="243"/>
    </location>
</feature>
<evidence type="ECO:0000256" key="6">
    <source>
        <dbReference type="SAM" id="Phobius"/>
    </source>
</evidence>
<evidence type="ECO:0000313" key="8">
    <source>
        <dbReference type="EMBL" id="OQR78607.1"/>
    </source>
</evidence>
<dbReference type="OrthoDB" id="515887at2759"/>
<organism evidence="8 9">
    <name type="scientific">Tropilaelaps mercedesae</name>
    <dbReference type="NCBI Taxonomy" id="418985"/>
    <lineage>
        <taxon>Eukaryota</taxon>
        <taxon>Metazoa</taxon>
        <taxon>Ecdysozoa</taxon>
        <taxon>Arthropoda</taxon>
        <taxon>Chelicerata</taxon>
        <taxon>Arachnida</taxon>
        <taxon>Acari</taxon>
        <taxon>Parasitiformes</taxon>
        <taxon>Mesostigmata</taxon>
        <taxon>Gamasina</taxon>
        <taxon>Dermanyssoidea</taxon>
        <taxon>Laelapidae</taxon>
        <taxon>Tropilaelaps</taxon>
    </lineage>
</organism>
<dbReference type="Gene3D" id="1.20.1250.20">
    <property type="entry name" value="MFS general substrate transporter like domains"/>
    <property type="match status" value="1"/>
</dbReference>
<dbReference type="InterPro" id="IPR051717">
    <property type="entry name" value="MFS_MFSD6"/>
</dbReference>
<protein>
    <recommendedName>
        <fullName evidence="7">Major facilitator superfamily associated domain-containing protein</fullName>
    </recommendedName>
</protein>
<sequence>MEYIRTMKIRAMKGIQEQCLEGEPICGVINRRLVLLKLHIFLNIGALAGVMPVIVLHAKSLGISAGLAGIANAIMLITSIFFKFYLGTLADKFRAVKGILVQVIILQGIAHLALFTCIPRIESTDVWRPLPEPDMFFYSADREYRKICAKNISESLICPETLVNGTSLTACNLTEEMREVLQCVTETRAAAVPLYAWQFWIFLALRVVAGGLASVGCSLTDTATFAMLGEHKELYGRQRLWGT</sequence>
<evidence type="ECO:0000256" key="2">
    <source>
        <dbReference type="ARBA" id="ARBA00005241"/>
    </source>
</evidence>
<feature type="transmembrane region" description="Helical" evidence="6">
    <location>
        <begin position="40"/>
        <end position="58"/>
    </location>
</feature>
<comment type="similarity">
    <text evidence="2">Belongs to the major facilitator superfamily. MFSD6 family.</text>
</comment>